<organism evidence="1 2">
    <name type="scientific">Alloacidobacterium dinghuense</name>
    <dbReference type="NCBI Taxonomy" id="2763107"/>
    <lineage>
        <taxon>Bacteria</taxon>
        <taxon>Pseudomonadati</taxon>
        <taxon>Acidobacteriota</taxon>
        <taxon>Terriglobia</taxon>
        <taxon>Terriglobales</taxon>
        <taxon>Acidobacteriaceae</taxon>
        <taxon>Alloacidobacterium</taxon>
    </lineage>
</organism>
<proteinExistence type="predicted"/>
<dbReference type="KEGG" id="adin:H7849_00275"/>
<protein>
    <submittedName>
        <fullName evidence="1">Uncharacterized protein</fullName>
    </submittedName>
</protein>
<dbReference type="AlphaFoldDB" id="A0A7G8BIY6"/>
<evidence type="ECO:0000313" key="2">
    <source>
        <dbReference type="Proteomes" id="UP000515312"/>
    </source>
</evidence>
<sequence length="92" mass="10301">MNILRALFDFLYGILLGCRHDHQTRPFTIEQQTYKVCLDCGKHVFYSADTMRPLSGRELRRMNAVQSGELKVVPVSGATASLKNDGESRAVA</sequence>
<dbReference type="EMBL" id="CP060394">
    <property type="protein sequence ID" value="QNI32506.1"/>
    <property type="molecule type" value="Genomic_DNA"/>
</dbReference>
<evidence type="ECO:0000313" key="1">
    <source>
        <dbReference type="EMBL" id="QNI32506.1"/>
    </source>
</evidence>
<name>A0A7G8BIY6_9BACT</name>
<dbReference type="Proteomes" id="UP000515312">
    <property type="component" value="Chromosome"/>
</dbReference>
<reference evidence="1 2" key="1">
    <citation type="submission" date="2020-08" db="EMBL/GenBank/DDBJ databases">
        <title>Edaphobacter telluris sp. nov. and Acidobacterium dinghuensis sp. nov., two acidobacteria isolated from forest soil.</title>
        <authorList>
            <person name="Fu J."/>
            <person name="Qiu L."/>
        </authorList>
    </citation>
    <scope>NUCLEOTIDE SEQUENCE [LARGE SCALE GENOMIC DNA]</scope>
    <source>
        <strain evidence="1">4Y35</strain>
    </source>
</reference>
<dbReference type="RefSeq" id="WP_186743460.1">
    <property type="nucleotide sequence ID" value="NZ_CP060394.1"/>
</dbReference>
<gene>
    <name evidence="1" type="ORF">H7849_00275</name>
</gene>
<keyword evidence="2" id="KW-1185">Reference proteome</keyword>
<accession>A0A7G8BIY6</accession>